<comment type="caution">
    <text evidence="1">The sequence shown here is derived from an EMBL/GenBank/DDBJ whole genome shotgun (WGS) entry which is preliminary data.</text>
</comment>
<proteinExistence type="predicted"/>
<accession>A0ACA9MV65</accession>
<reference evidence="1" key="1">
    <citation type="submission" date="2021-06" db="EMBL/GenBank/DDBJ databases">
        <authorList>
            <person name="Kallberg Y."/>
            <person name="Tangrot J."/>
            <person name="Rosling A."/>
        </authorList>
    </citation>
    <scope>NUCLEOTIDE SEQUENCE</scope>
    <source>
        <strain evidence="1">IL203A</strain>
    </source>
</reference>
<name>A0ACA9MV65_9GLOM</name>
<evidence type="ECO:0000313" key="1">
    <source>
        <dbReference type="EMBL" id="CAG8613593.1"/>
    </source>
</evidence>
<dbReference type="Proteomes" id="UP000789702">
    <property type="component" value="Unassembled WGS sequence"/>
</dbReference>
<gene>
    <name evidence="1" type="ORF">DHETER_LOCUS7733</name>
</gene>
<evidence type="ECO:0000313" key="2">
    <source>
        <dbReference type="Proteomes" id="UP000789702"/>
    </source>
</evidence>
<organism evidence="1 2">
    <name type="scientific">Dentiscutata heterogama</name>
    <dbReference type="NCBI Taxonomy" id="1316150"/>
    <lineage>
        <taxon>Eukaryota</taxon>
        <taxon>Fungi</taxon>
        <taxon>Fungi incertae sedis</taxon>
        <taxon>Mucoromycota</taxon>
        <taxon>Glomeromycotina</taxon>
        <taxon>Glomeromycetes</taxon>
        <taxon>Diversisporales</taxon>
        <taxon>Gigasporaceae</taxon>
        <taxon>Dentiscutata</taxon>
    </lineage>
</organism>
<dbReference type="EMBL" id="CAJVPU010011319">
    <property type="protein sequence ID" value="CAG8613593.1"/>
    <property type="molecule type" value="Genomic_DNA"/>
</dbReference>
<sequence>LLLPKKKNDVDIVESCDKIVTFENCDAVLTFYDGVVLRVNDACIKA</sequence>
<keyword evidence="2" id="KW-1185">Reference proteome</keyword>
<feature type="non-terminal residue" evidence="1">
    <location>
        <position position="1"/>
    </location>
</feature>
<protein>
    <submittedName>
        <fullName evidence="1">1996_t:CDS:1</fullName>
    </submittedName>
</protein>